<dbReference type="EMBL" id="JBHSLU010000008">
    <property type="protein sequence ID" value="MFC5504788.1"/>
    <property type="molecule type" value="Genomic_DNA"/>
</dbReference>
<keyword evidence="4" id="KW-1185">Reference proteome</keyword>
<reference evidence="4" key="1">
    <citation type="journal article" date="2019" name="Int. J. Syst. Evol. Microbiol.">
        <title>The Global Catalogue of Microorganisms (GCM) 10K type strain sequencing project: providing services to taxonomists for standard genome sequencing and annotation.</title>
        <authorList>
            <consortium name="The Broad Institute Genomics Platform"/>
            <consortium name="The Broad Institute Genome Sequencing Center for Infectious Disease"/>
            <person name="Wu L."/>
            <person name="Ma J."/>
        </authorList>
    </citation>
    <scope>NUCLEOTIDE SEQUENCE [LARGE SCALE GENOMIC DNA]</scope>
    <source>
        <strain evidence="4">CCUG 43117</strain>
    </source>
</reference>
<evidence type="ECO:0000256" key="1">
    <source>
        <dbReference type="ARBA" id="ARBA00022962"/>
    </source>
</evidence>
<evidence type="ECO:0000259" key="2">
    <source>
        <dbReference type="Pfam" id="PF00117"/>
    </source>
</evidence>
<dbReference type="PROSITE" id="PS51273">
    <property type="entry name" value="GATASE_TYPE_1"/>
    <property type="match status" value="1"/>
</dbReference>
<dbReference type="CDD" id="cd01743">
    <property type="entry name" value="GATase1_Anthranilate_Synthase"/>
    <property type="match status" value="1"/>
</dbReference>
<keyword evidence="1" id="KW-0315">Glutamine amidotransferase</keyword>
<dbReference type="PANTHER" id="PTHR43418:SF4">
    <property type="entry name" value="MULTIFUNCTIONAL TRYPTOPHAN BIOSYNTHESIS PROTEIN"/>
    <property type="match status" value="1"/>
</dbReference>
<organism evidence="3 4">
    <name type="scientific">Bosea massiliensis</name>
    <dbReference type="NCBI Taxonomy" id="151419"/>
    <lineage>
        <taxon>Bacteria</taxon>
        <taxon>Pseudomonadati</taxon>
        <taxon>Pseudomonadota</taxon>
        <taxon>Alphaproteobacteria</taxon>
        <taxon>Hyphomicrobiales</taxon>
        <taxon>Boseaceae</taxon>
        <taxon>Bosea</taxon>
    </lineage>
</organism>
<dbReference type="InterPro" id="IPR006221">
    <property type="entry name" value="TrpG/PapA_dom"/>
</dbReference>
<accession>A0ABW0NZH3</accession>
<dbReference type="NCBIfam" id="TIGR00566">
    <property type="entry name" value="trpG_papA"/>
    <property type="match status" value="1"/>
</dbReference>
<dbReference type="RefSeq" id="WP_245282487.1">
    <property type="nucleotide sequence ID" value="NZ_JBHSLU010000008.1"/>
</dbReference>
<gene>
    <name evidence="3" type="ORF">ACFPN9_05900</name>
</gene>
<sequence>MTGARNPWLEPMRILLIDNYDSFTWNLVHLIGGLGAEVEVRRNDALTVDAALAGDHDAIVLSPGPCTPNEAGICLDLVREGAQRKPIFGVCLGLQTIGQVFGGDVVRAPLPMHGKVSAVQHRARGLFRGINGPLQATRYHSLVVARETCPADLTIEAETEDGLIMALSHRSLPVHGVQFHPESIASEHGATILRNFLDLAERWQRDHAPAALVEAD</sequence>
<proteinExistence type="predicted"/>
<dbReference type="Gene3D" id="3.40.50.880">
    <property type="match status" value="1"/>
</dbReference>
<protein>
    <submittedName>
        <fullName evidence="3">Anthranilate synthase component II</fullName>
    </submittedName>
</protein>
<dbReference type="PRINTS" id="PR00097">
    <property type="entry name" value="ANTSNTHASEII"/>
</dbReference>
<evidence type="ECO:0000313" key="4">
    <source>
        <dbReference type="Proteomes" id="UP001596060"/>
    </source>
</evidence>
<dbReference type="Pfam" id="PF00117">
    <property type="entry name" value="GATase"/>
    <property type="match status" value="1"/>
</dbReference>
<dbReference type="Proteomes" id="UP001596060">
    <property type="component" value="Unassembled WGS sequence"/>
</dbReference>
<evidence type="ECO:0000313" key="3">
    <source>
        <dbReference type="EMBL" id="MFC5504788.1"/>
    </source>
</evidence>
<feature type="domain" description="Glutamine amidotransferase" evidence="2">
    <location>
        <begin position="15"/>
        <end position="197"/>
    </location>
</feature>
<comment type="caution">
    <text evidence="3">The sequence shown here is derived from an EMBL/GenBank/DDBJ whole genome shotgun (WGS) entry which is preliminary data.</text>
</comment>
<dbReference type="PRINTS" id="PR00096">
    <property type="entry name" value="GATASE"/>
</dbReference>
<dbReference type="PRINTS" id="PR00099">
    <property type="entry name" value="CPSGATASE"/>
</dbReference>
<name>A0ABW0NZH3_9HYPH</name>
<dbReference type="InterPro" id="IPR050472">
    <property type="entry name" value="Anth_synth/Amidotransfase"/>
</dbReference>
<dbReference type="PANTHER" id="PTHR43418">
    <property type="entry name" value="MULTIFUNCTIONAL TRYPTOPHAN BIOSYNTHESIS PROTEIN-RELATED"/>
    <property type="match status" value="1"/>
</dbReference>
<dbReference type="InterPro" id="IPR029062">
    <property type="entry name" value="Class_I_gatase-like"/>
</dbReference>
<dbReference type="InterPro" id="IPR017926">
    <property type="entry name" value="GATASE"/>
</dbReference>
<dbReference type="SUPFAM" id="SSF52317">
    <property type="entry name" value="Class I glutamine amidotransferase-like"/>
    <property type="match status" value="1"/>
</dbReference>